<proteinExistence type="predicted"/>
<reference evidence="1 2" key="1">
    <citation type="journal article" date="2017" name="Genome Biol.">
        <title>New reference genome sequences of hot pepper reveal the massive evolution of plant disease-resistance genes by retroduplication.</title>
        <authorList>
            <person name="Kim S."/>
            <person name="Park J."/>
            <person name="Yeom S.I."/>
            <person name="Kim Y.M."/>
            <person name="Seo E."/>
            <person name="Kim K.T."/>
            <person name="Kim M.S."/>
            <person name="Lee J.M."/>
            <person name="Cheong K."/>
            <person name="Shin H.S."/>
            <person name="Kim S.B."/>
            <person name="Han K."/>
            <person name="Lee J."/>
            <person name="Park M."/>
            <person name="Lee H.A."/>
            <person name="Lee H.Y."/>
            <person name="Lee Y."/>
            <person name="Oh S."/>
            <person name="Lee J.H."/>
            <person name="Choi E."/>
            <person name="Choi E."/>
            <person name="Lee S.E."/>
            <person name="Jeon J."/>
            <person name="Kim H."/>
            <person name="Choi G."/>
            <person name="Song H."/>
            <person name="Lee J."/>
            <person name="Lee S.C."/>
            <person name="Kwon J.K."/>
            <person name="Lee H.Y."/>
            <person name="Koo N."/>
            <person name="Hong Y."/>
            <person name="Kim R.W."/>
            <person name="Kang W.H."/>
            <person name="Huh J.H."/>
            <person name="Kang B.C."/>
            <person name="Yang T.J."/>
            <person name="Lee Y.H."/>
            <person name="Bennetzen J.L."/>
            <person name="Choi D."/>
        </authorList>
    </citation>
    <scope>NUCLEOTIDE SEQUENCE [LARGE SCALE GENOMIC DNA]</scope>
    <source>
        <strain evidence="2">cv. PBC81</strain>
    </source>
</reference>
<organism evidence="1 2">
    <name type="scientific">Capsicum baccatum</name>
    <name type="common">Peruvian pepper</name>
    <dbReference type="NCBI Taxonomy" id="33114"/>
    <lineage>
        <taxon>Eukaryota</taxon>
        <taxon>Viridiplantae</taxon>
        <taxon>Streptophyta</taxon>
        <taxon>Embryophyta</taxon>
        <taxon>Tracheophyta</taxon>
        <taxon>Spermatophyta</taxon>
        <taxon>Magnoliopsida</taxon>
        <taxon>eudicotyledons</taxon>
        <taxon>Gunneridae</taxon>
        <taxon>Pentapetalae</taxon>
        <taxon>asterids</taxon>
        <taxon>lamiids</taxon>
        <taxon>Solanales</taxon>
        <taxon>Solanaceae</taxon>
        <taxon>Solanoideae</taxon>
        <taxon>Capsiceae</taxon>
        <taxon>Capsicum</taxon>
    </lineage>
</organism>
<evidence type="ECO:0008006" key="3">
    <source>
        <dbReference type="Google" id="ProtNLM"/>
    </source>
</evidence>
<gene>
    <name evidence="1" type="ORF">CQW23_31647</name>
</gene>
<dbReference type="OrthoDB" id="7130006at2759"/>
<evidence type="ECO:0000313" key="1">
    <source>
        <dbReference type="EMBL" id="PHT28753.1"/>
    </source>
</evidence>
<dbReference type="AlphaFoldDB" id="A0A2G2V6Y9"/>
<reference evidence="2" key="2">
    <citation type="journal article" date="2017" name="J. Anim. Genet.">
        <title>Multiple reference genome sequences of hot pepper reveal the massive evolution of plant disease resistance genes by retroduplication.</title>
        <authorList>
            <person name="Kim S."/>
            <person name="Park J."/>
            <person name="Yeom S.-I."/>
            <person name="Kim Y.-M."/>
            <person name="Seo E."/>
            <person name="Kim K.-T."/>
            <person name="Kim M.-S."/>
            <person name="Lee J.M."/>
            <person name="Cheong K."/>
            <person name="Shin H.-S."/>
            <person name="Kim S.-B."/>
            <person name="Han K."/>
            <person name="Lee J."/>
            <person name="Park M."/>
            <person name="Lee H.-A."/>
            <person name="Lee H.-Y."/>
            <person name="Lee Y."/>
            <person name="Oh S."/>
            <person name="Lee J.H."/>
            <person name="Choi E."/>
            <person name="Choi E."/>
            <person name="Lee S.E."/>
            <person name="Jeon J."/>
            <person name="Kim H."/>
            <person name="Choi G."/>
            <person name="Song H."/>
            <person name="Lee J."/>
            <person name="Lee S.-C."/>
            <person name="Kwon J.-K."/>
            <person name="Lee H.-Y."/>
            <person name="Koo N."/>
            <person name="Hong Y."/>
            <person name="Kim R.W."/>
            <person name="Kang W.-H."/>
            <person name="Huh J.H."/>
            <person name="Kang B.-C."/>
            <person name="Yang T.-J."/>
            <person name="Lee Y.-H."/>
            <person name="Bennetzen J.L."/>
            <person name="Choi D."/>
        </authorList>
    </citation>
    <scope>NUCLEOTIDE SEQUENCE [LARGE SCALE GENOMIC DNA]</scope>
    <source>
        <strain evidence="2">cv. PBC81</strain>
    </source>
</reference>
<accession>A0A2G2V6Y9</accession>
<evidence type="ECO:0000313" key="2">
    <source>
        <dbReference type="Proteomes" id="UP000224567"/>
    </source>
</evidence>
<keyword evidence="2" id="KW-1185">Reference proteome</keyword>
<name>A0A2G2V6Y9_CAPBA</name>
<dbReference type="Proteomes" id="UP000224567">
    <property type="component" value="Unassembled WGS sequence"/>
</dbReference>
<dbReference type="PANTHER" id="PTHR43329">
    <property type="entry name" value="EPOXIDE HYDROLASE"/>
    <property type="match status" value="1"/>
</dbReference>
<dbReference type="EMBL" id="MLFT02000191">
    <property type="protein sequence ID" value="PHT28753.1"/>
    <property type="molecule type" value="Genomic_DNA"/>
</dbReference>
<dbReference type="STRING" id="33114.A0A2G2V6Y9"/>
<dbReference type="Gene3D" id="3.40.50.1820">
    <property type="entry name" value="alpha/beta hydrolase"/>
    <property type="match status" value="2"/>
</dbReference>
<dbReference type="SUPFAM" id="SSF53474">
    <property type="entry name" value="alpha/beta-Hydrolases"/>
    <property type="match status" value="1"/>
</dbReference>
<dbReference type="InterPro" id="IPR029058">
    <property type="entry name" value="AB_hydrolase_fold"/>
</dbReference>
<protein>
    <recommendedName>
        <fullName evidence="3">AB hydrolase-1 domain-containing protein</fullName>
    </recommendedName>
</protein>
<comment type="caution">
    <text evidence="1">The sequence shown here is derived from an EMBL/GenBank/DDBJ whole genome shotgun (WGS) entry which is preliminary data.</text>
</comment>
<sequence length="168" mass="19041">MEEVNGIERNIMSVNGTSMHIAELGQGPVVLFLHAFPELWPDKVKALVNMSVPFVPWNLISRPTVALRTTYGDEHYIIRFQKLLTNRNPEALKLPTGKPFDGNPVTLPRWLTEKDVNYYASKYEHSGFTGGLNYYRALDLNWKLTAPWTGAKVNVPVKFIVGDFGHNL</sequence>